<name>A0A914UVN0_9BILA</name>
<dbReference type="InterPro" id="IPR018625">
    <property type="entry name" value="Pet100"/>
</dbReference>
<proteinExistence type="inferred from homology"/>
<dbReference type="GO" id="GO:0051082">
    <property type="term" value="F:unfolded protein binding"/>
    <property type="evidence" value="ECO:0007669"/>
    <property type="project" value="TreeGrafter"/>
</dbReference>
<evidence type="ECO:0000313" key="10">
    <source>
        <dbReference type="WBParaSite" id="PSAMB.scaffold1250size33847.g12018.t1"/>
    </source>
</evidence>
<keyword evidence="6" id="KW-0496">Mitochondrion</keyword>
<dbReference type="WBParaSite" id="PSAMB.scaffold1250size33847.g12018.t1">
    <property type="protein sequence ID" value="PSAMB.scaffold1250size33847.g12018.t1"/>
    <property type="gene ID" value="PSAMB.scaffold1250size33847.g12018"/>
</dbReference>
<comment type="subcellular location">
    <subcellularLocation>
        <location evidence="1">Membrane</location>
        <topology evidence="1">Single-pass membrane protein</topology>
    </subcellularLocation>
    <subcellularLocation>
        <location evidence="2">Mitochondrion membrane</location>
    </subcellularLocation>
</comment>
<evidence type="ECO:0000256" key="2">
    <source>
        <dbReference type="ARBA" id="ARBA00004325"/>
    </source>
</evidence>
<keyword evidence="5" id="KW-1133">Transmembrane helix</keyword>
<dbReference type="Proteomes" id="UP000887566">
    <property type="component" value="Unplaced"/>
</dbReference>
<dbReference type="AlphaFoldDB" id="A0A914UVN0"/>
<evidence type="ECO:0000313" key="11">
    <source>
        <dbReference type="WBParaSite" id="PSAMB.scaffold3852size16625.g22742.t1"/>
    </source>
</evidence>
<evidence type="ECO:0000256" key="5">
    <source>
        <dbReference type="ARBA" id="ARBA00022989"/>
    </source>
</evidence>
<evidence type="ECO:0000256" key="7">
    <source>
        <dbReference type="ARBA" id="ARBA00023136"/>
    </source>
</evidence>
<organism evidence="9 10">
    <name type="scientific">Plectus sambesii</name>
    <dbReference type="NCBI Taxonomy" id="2011161"/>
    <lineage>
        <taxon>Eukaryota</taxon>
        <taxon>Metazoa</taxon>
        <taxon>Ecdysozoa</taxon>
        <taxon>Nematoda</taxon>
        <taxon>Chromadorea</taxon>
        <taxon>Plectida</taxon>
        <taxon>Plectina</taxon>
        <taxon>Plectoidea</taxon>
        <taxon>Plectidae</taxon>
        <taxon>Plectus</taxon>
    </lineage>
</organism>
<evidence type="ECO:0000313" key="9">
    <source>
        <dbReference type="Proteomes" id="UP000887566"/>
    </source>
</evidence>
<evidence type="ECO:0000256" key="4">
    <source>
        <dbReference type="ARBA" id="ARBA00022946"/>
    </source>
</evidence>
<evidence type="ECO:0000256" key="6">
    <source>
        <dbReference type="ARBA" id="ARBA00023128"/>
    </source>
</evidence>
<sequence>MGNWKLESFKFAFYVAFPVGIFYYFNKPEVYDYFVNRLKREQPEMIAAAKTQEEFRQLKEEFLVAQRLKNRAALEEAKRDLLSQRQQSST</sequence>
<comment type="similarity">
    <text evidence="8">Belongs to the PET100 family.</text>
</comment>
<dbReference type="WBParaSite" id="PSAMB.scaffold3852size16625.g22742.t1">
    <property type="protein sequence ID" value="PSAMB.scaffold3852size16625.g22742.t1"/>
    <property type="gene ID" value="PSAMB.scaffold3852size16625.g22742"/>
</dbReference>
<keyword evidence="7" id="KW-0472">Membrane</keyword>
<evidence type="ECO:0000256" key="3">
    <source>
        <dbReference type="ARBA" id="ARBA00022692"/>
    </source>
</evidence>
<dbReference type="GO" id="GO:0005743">
    <property type="term" value="C:mitochondrial inner membrane"/>
    <property type="evidence" value="ECO:0007669"/>
    <property type="project" value="TreeGrafter"/>
</dbReference>
<keyword evidence="3" id="KW-0812">Transmembrane</keyword>
<dbReference type="GO" id="GO:0033617">
    <property type="term" value="P:mitochondrial respiratory chain complex IV assembly"/>
    <property type="evidence" value="ECO:0007669"/>
    <property type="project" value="InterPro"/>
</dbReference>
<dbReference type="PANTHER" id="PTHR33968:SF1">
    <property type="entry name" value="PROTEIN PET100 HOMOLOG, MITOCHONDRIAL"/>
    <property type="match status" value="1"/>
</dbReference>
<dbReference type="Pfam" id="PF09803">
    <property type="entry name" value="Pet100"/>
    <property type="match status" value="1"/>
</dbReference>
<keyword evidence="4" id="KW-0809">Transit peptide</keyword>
<keyword evidence="9" id="KW-1185">Reference proteome</keyword>
<reference evidence="10 11" key="1">
    <citation type="submission" date="2022-11" db="UniProtKB">
        <authorList>
            <consortium name="WormBaseParasite"/>
        </authorList>
    </citation>
    <scope>IDENTIFICATION</scope>
</reference>
<accession>A0A914UVN0</accession>
<evidence type="ECO:0000256" key="1">
    <source>
        <dbReference type="ARBA" id="ARBA00004167"/>
    </source>
</evidence>
<protein>
    <submittedName>
        <fullName evidence="10 11">Protein PET100 homolog, mitochondrial</fullName>
    </submittedName>
</protein>
<evidence type="ECO:0000256" key="8">
    <source>
        <dbReference type="ARBA" id="ARBA00038077"/>
    </source>
</evidence>
<dbReference type="PANTHER" id="PTHR33968">
    <property type="entry name" value="PROTEIN PET100 HOMOLOG, MITOCHONDRIAL"/>
    <property type="match status" value="1"/>
</dbReference>